<gene>
    <name evidence="9" type="ORF">G7Z17_g3883</name>
</gene>
<dbReference type="Proteomes" id="UP000722485">
    <property type="component" value="Unassembled WGS sequence"/>
</dbReference>
<feature type="transmembrane region" description="Helical" evidence="7">
    <location>
        <begin position="38"/>
        <end position="66"/>
    </location>
</feature>
<feature type="compositionally biased region" description="Basic and acidic residues" evidence="6">
    <location>
        <begin position="1"/>
        <end position="24"/>
    </location>
</feature>
<name>A0A9P5LAE4_9HYPO</name>
<dbReference type="OrthoDB" id="10021397at2759"/>
<proteinExistence type="predicted"/>
<comment type="subcellular location">
    <subcellularLocation>
        <location evidence="1">Membrane</location>
        <topology evidence="1">Multi-pass membrane protein</topology>
    </subcellularLocation>
</comment>
<keyword evidence="4 7" id="KW-0472">Membrane</keyword>
<feature type="domain" description="Major facilitator superfamily (MFS) profile" evidence="8">
    <location>
        <begin position="43"/>
        <end position="139"/>
    </location>
</feature>
<evidence type="ECO:0000259" key="8">
    <source>
        <dbReference type="PROSITE" id="PS50850"/>
    </source>
</evidence>
<dbReference type="AlphaFoldDB" id="A0A9P5LAE4"/>
<sequence>MEKEKRIEEAPSSDTDSKSTRDSEPPVTDASSFELKGLALALVMTGLSLAIFLMSLDSSIIATAVPRITSEFNSTGDIGWYGSAYSFAMSALQPMAGKLFTTVPMKELFIACLAVFEVGSLLCALATNSPMLIVGRAIA</sequence>
<keyword evidence="5" id="KW-0325">Glycoprotein</keyword>
<dbReference type="Pfam" id="PF07690">
    <property type="entry name" value="MFS_1"/>
    <property type="match status" value="1"/>
</dbReference>
<reference evidence="9" key="1">
    <citation type="submission" date="2020-03" db="EMBL/GenBank/DDBJ databases">
        <title>Draft Genome Sequence of Cylindrodendrum hubeiense.</title>
        <authorList>
            <person name="Buettner E."/>
            <person name="Kellner H."/>
        </authorList>
    </citation>
    <scope>NUCLEOTIDE SEQUENCE</scope>
    <source>
        <strain evidence="9">IHI 201604</strain>
    </source>
</reference>
<evidence type="ECO:0000256" key="7">
    <source>
        <dbReference type="SAM" id="Phobius"/>
    </source>
</evidence>
<evidence type="ECO:0000256" key="3">
    <source>
        <dbReference type="ARBA" id="ARBA00022989"/>
    </source>
</evidence>
<evidence type="ECO:0000313" key="10">
    <source>
        <dbReference type="Proteomes" id="UP000722485"/>
    </source>
</evidence>
<accession>A0A9P5LAE4</accession>
<dbReference type="Gene3D" id="1.20.1250.20">
    <property type="entry name" value="MFS general substrate transporter like domains"/>
    <property type="match status" value="1"/>
</dbReference>
<dbReference type="InterPro" id="IPR036259">
    <property type="entry name" value="MFS_trans_sf"/>
</dbReference>
<evidence type="ECO:0000256" key="2">
    <source>
        <dbReference type="ARBA" id="ARBA00022692"/>
    </source>
</evidence>
<evidence type="ECO:0000256" key="5">
    <source>
        <dbReference type="ARBA" id="ARBA00023180"/>
    </source>
</evidence>
<dbReference type="PANTHER" id="PTHR23501:SF198">
    <property type="entry name" value="AZOLE RESISTANCE PROTEIN 1-RELATED"/>
    <property type="match status" value="1"/>
</dbReference>
<dbReference type="GO" id="GO:0022857">
    <property type="term" value="F:transmembrane transporter activity"/>
    <property type="evidence" value="ECO:0007669"/>
    <property type="project" value="InterPro"/>
</dbReference>
<dbReference type="EMBL" id="JAANBB010000050">
    <property type="protein sequence ID" value="KAF7553105.1"/>
    <property type="molecule type" value="Genomic_DNA"/>
</dbReference>
<evidence type="ECO:0000256" key="1">
    <source>
        <dbReference type="ARBA" id="ARBA00004141"/>
    </source>
</evidence>
<dbReference type="InterPro" id="IPR011701">
    <property type="entry name" value="MFS"/>
</dbReference>
<evidence type="ECO:0000313" key="9">
    <source>
        <dbReference type="EMBL" id="KAF7553105.1"/>
    </source>
</evidence>
<feature type="region of interest" description="Disordered" evidence="6">
    <location>
        <begin position="1"/>
        <end position="29"/>
    </location>
</feature>
<dbReference type="InterPro" id="IPR020846">
    <property type="entry name" value="MFS_dom"/>
</dbReference>
<feature type="transmembrane region" description="Helical" evidence="7">
    <location>
        <begin position="108"/>
        <end position="127"/>
    </location>
</feature>
<dbReference type="PROSITE" id="PS50850">
    <property type="entry name" value="MFS"/>
    <property type="match status" value="1"/>
</dbReference>
<organism evidence="9 10">
    <name type="scientific">Cylindrodendrum hubeiense</name>
    <dbReference type="NCBI Taxonomy" id="595255"/>
    <lineage>
        <taxon>Eukaryota</taxon>
        <taxon>Fungi</taxon>
        <taxon>Dikarya</taxon>
        <taxon>Ascomycota</taxon>
        <taxon>Pezizomycotina</taxon>
        <taxon>Sordariomycetes</taxon>
        <taxon>Hypocreomycetidae</taxon>
        <taxon>Hypocreales</taxon>
        <taxon>Nectriaceae</taxon>
        <taxon>Cylindrodendrum</taxon>
    </lineage>
</organism>
<protein>
    <recommendedName>
        <fullName evidence="8">Major facilitator superfamily (MFS) profile domain-containing protein</fullName>
    </recommendedName>
</protein>
<dbReference type="PANTHER" id="PTHR23501">
    <property type="entry name" value="MAJOR FACILITATOR SUPERFAMILY"/>
    <property type="match status" value="1"/>
</dbReference>
<keyword evidence="3 7" id="KW-1133">Transmembrane helix</keyword>
<dbReference type="SUPFAM" id="SSF103473">
    <property type="entry name" value="MFS general substrate transporter"/>
    <property type="match status" value="1"/>
</dbReference>
<evidence type="ECO:0000256" key="6">
    <source>
        <dbReference type="SAM" id="MobiDB-lite"/>
    </source>
</evidence>
<comment type="caution">
    <text evidence="9">The sequence shown here is derived from an EMBL/GenBank/DDBJ whole genome shotgun (WGS) entry which is preliminary data.</text>
</comment>
<keyword evidence="2 7" id="KW-0812">Transmembrane</keyword>
<dbReference type="GO" id="GO:0005886">
    <property type="term" value="C:plasma membrane"/>
    <property type="evidence" value="ECO:0007669"/>
    <property type="project" value="TreeGrafter"/>
</dbReference>
<evidence type="ECO:0000256" key="4">
    <source>
        <dbReference type="ARBA" id="ARBA00023136"/>
    </source>
</evidence>
<keyword evidence="10" id="KW-1185">Reference proteome</keyword>